<evidence type="ECO:0000313" key="3">
    <source>
        <dbReference type="Proteomes" id="UP000682733"/>
    </source>
</evidence>
<dbReference type="EMBL" id="CAJNOK010016113">
    <property type="protein sequence ID" value="CAF1238744.1"/>
    <property type="molecule type" value="Genomic_DNA"/>
</dbReference>
<protein>
    <submittedName>
        <fullName evidence="2">Uncharacterized protein</fullName>
    </submittedName>
</protein>
<evidence type="ECO:0000313" key="2">
    <source>
        <dbReference type="EMBL" id="CAF4046292.1"/>
    </source>
</evidence>
<accession>A0A8S2PDC9</accession>
<name>A0A8S2PDC9_9BILA</name>
<reference evidence="2" key="1">
    <citation type="submission" date="2021-02" db="EMBL/GenBank/DDBJ databases">
        <authorList>
            <person name="Nowell W R."/>
        </authorList>
    </citation>
    <scope>NUCLEOTIDE SEQUENCE</scope>
</reference>
<dbReference type="Proteomes" id="UP000677228">
    <property type="component" value="Unassembled WGS sequence"/>
</dbReference>
<organism evidence="2 3">
    <name type="scientific">Didymodactylos carnosus</name>
    <dbReference type="NCBI Taxonomy" id="1234261"/>
    <lineage>
        <taxon>Eukaryota</taxon>
        <taxon>Metazoa</taxon>
        <taxon>Spiralia</taxon>
        <taxon>Gnathifera</taxon>
        <taxon>Rotifera</taxon>
        <taxon>Eurotatoria</taxon>
        <taxon>Bdelloidea</taxon>
        <taxon>Philodinida</taxon>
        <taxon>Philodinidae</taxon>
        <taxon>Didymodactylos</taxon>
    </lineage>
</organism>
<comment type="caution">
    <text evidence="2">The sequence shown here is derived from an EMBL/GenBank/DDBJ whole genome shotgun (WGS) entry which is preliminary data.</text>
</comment>
<dbReference type="Proteomes" id="UP000682733">
    <property type="component" value="Unassembled WGS sequence"/>
</dbReference>
<dbReference type="AlphaFoldDB" id="A0A8S2PDC9"/>
<sequence>HDVCTLRKKSFKNYLSTTCKCLEYRECLTWDYQLKVKQYANDNHEEFYFSSHEQHIDTNRLSSPVRYNIRPKEARQALAKDY</sequence>
<evidence type="ECO:0000313" key="1">
    <source>
        <dbReference type="EMBL" id="CAF1238744.1"/>
    </source>
</evidence>
<feature type="non-terminal residue" evidence="2">
    <location>
        <position position="1"/>
    </location>
</feature>
<proteinExistence type="predicted"/>
<dbReference type="EMBL" id="CAJOBA010037662">
    <property type="protein sequence ID" value="CAF4046292.1"/>
    <property type="molecule type" value="Genomic_DNA"/>
</dbReference>
<gene>
    <name evidence="1" type="ORF">OVA965_LOCUS25721</name>
    <name evidence="2" type="ORF">TMI583_LOCUS26454</name>
</gene>